<accession>A0A221SUJ1</accession>
<keyword evidence="2" id="KW-0012">Acyltransferase</keyword>
<dbReference type="InterPro" id="IPR016181">
    <property type="entry name" value="Acyl_CoA_acyltransferase"/>
</dbReference>
<keyword evidence="1 4" id="KW-0808">Transferase</keyword>
<evidence type="ECO:0000313" key="4">
    <source>
        <dbReference type="EMBL" id="ASN80281.1"/>
    </source>
</evidence>
<dbReference type="AlphaFoldDB" id="A0A221SUJ1"/>
<dbReference type="Pfam" id="PF00583">
    <property type="entry name" value="Acetyltransf_1"/>
    <property type="match status" value="1"/>
</dbReference>
<dbReference type="InterPro" id="IPR050832">
    <property type="entry name" value="Bact_Acetyltransf"/>
</dbReference>
<proteinExistence type="predicted"/>
<dbReference type="SUPFAM" id="SSF55729">
    <property type="entry name" value="Acyl-CoA N-acyltransferases (Nat)"/>
    <property type="match status" value="1"/>
</dbReference>
<dbReference type="PANTHER" id="PTHR43877">
    <property type="entry name" value="AMINOALKYLPHOSPHONATE N-ACETYLTRANSFERASE-RELATED-RELATED"/>
    <property type="match status" value="1"/>
</dbReference>
<dbReference type="GO" id="GO:0016747">
    <property type="term" value="F:acyltransferase activity, transferring groups other than amino-acyl groups"/>
    <property type="evidence" value="ECO:0007669"/>
    <property type="project" value="InterPro"/>
</dbReference>
<dbReference type="EMBL" id="CP021081">
    <property type="protein sequence ID" value="ASN80281.1"/>
    <property type="molecule type" value="Genomic_DNA"/>
</dbReference>
<dbReference type="Proteomes" id="UP000259030">
    <property type="component" value="Chromosome"/>
</dbReference>
<keyword evidence="5" id="KW-1185">Reference proteome</keyword>
<dbReference type="RefSeq" id="WP_081425704.1">
    <property type="nucleotide sequence ID" value="NZ_CP021081.1"/>
</dbReference>
<evidence type="ECO:0000256" key="1">
    <source>
        <dbReference type="ARBA" id="ARBA00022679"/>
    </source>
</evidence>
<dbReference type="PROSITE" id="PS51186">
    <property type="entry name" value="GNAT"/>
    <property type="match status" value="1"/>
</dbReference>
<feature type="domain" description="N-acetyltransferase" evidence="3">
    <location>
        <begin position="14"/>
        <end position="163"/>
    </location>
</feature>
<protein>
    <submittedName>
        <fullName evidence="4">GNAT family N-acetyltransferase</fullName>
    </submittedName>
</protein>
<dbReference type="STRING" id="317577.GCA_000419625_00349"/>
<reference evidence="4 5" key="1">
    <citation type="submission" date="2017-05" db="EMBL/GenBank/DDBJ databases">
        <title>The complete genome sequence of Deinococcus ficus isolated from the rhizosphere of the Ficus religiosa L. in Taiwan.</title>
        <authorList>
            <person name="Wu K.-M."/>
            <person name="Liao T.-L."/>
            <person name="Liu Y.-M."/>
            <person name="Young C.-C."/>
            <person name="Tsai S.-F."/>
        </authorList>
    </citation>
    <scope>NUCLEOTIDE SEQUENCE [LARGE SCALE GENOMIC DNA]</scope>
    <source>
        <strain evidence="4 5">CC-FR2-10</strain>
    </source>
</reference>
<dbReference type="CDD" id="cd04301">
    <property type="entry name" value="NAT_SF"/>
    <property type="match status" value="1"/>
</dbReference>
<organism evidence="4 5">
    <name type="scientific">Deinococcus ficus</name>
    <dbReference type="NCBI Taxonomy" id="317577"/>
    <lineage>
        <taxon>Bacteria</taxon>
        <taxon>Thermotogati</taxon>
        <taxon>Deinococcota</taxon>
        <taxon>Deinococci</taxon>
        <taxon>Deinococcales</taxon>
        <taxon>Deinococcaceae</taxon>
        <taxon>Deinococcus</taxon>
    </lineage>
</organism>
<gene>
    <name evidence="4" type="ORF">DFI_03955</name>
</gene>
<sequence>MTPETVTLTRGDVTAASEVLTATAAALIARGEDLWPLESLTPARLLRHYPAPDWRVAWAAGRPVGAYVLLDADPLFWPDAPPGEALYLHKLAVHPDVQGQGVSGRLLRQAVQETAGRKRPFLRLDTASARPRLRAVYERFGFRHVGERVVRAWPVSLYEYPVS</sequence>
<dbReference type="Gene3D" id="3.40.630.30">
    <property type="match status" value="1"/>
</dbReference>
<dbReference type="InterPro" id="IPR000182">
    <property type="entry name" value="GNAT_dom"/>
</dbReference>
<evidence type="ECO:0000256" key="2">
    <source>
        <dbReference type="ARBA" id="ARBA00023315"/>
    </source>
</evidence>
<name>A0A221SUJ1_9DEIO</name>
<evidence type="ECO:0000259" key="3">
    <source>
        <dbReference type="PROSITE" id="PS51186"/>
    </source>
</evidence>
<dbReference type="KEGG" id="dfc:DFI_03955"/>
<evidence type="ECO:0000313" key="5">
    <source>
        <dbReference type="Proteomes" id="UP000259030"/>
    </source>
</evidence>